<evidence type="ECO:0000313" key="10">
    <source>
        <dbReference type="EMBL" id="SDT86455.1"/>
    </source>
</evidence>
<dbReference type="InterPro" id="IPR050250">
    <property type="entry name" value="Macrolide_Exporter_MacB"/>
</dbReference>
<dbReference type="Pfam" id="PF02687">
    <property type="entry name" value="FtsX"/>
    <property type="match status" value="1"/>
</dbReference>
<keyword evidence="5 7" id="KW-0472">Membrane</keyword>
<feature type="transmembrane region" description="Helical" evidence="7">
    <location>
        <begin position="348"/>
        <end position="376"/>
    </location>
</feature>
<dbReference type="RefSeq" id="WP_082628661.1">
    <property type="nucleotide sequence ID" value="NZ_LT629792.1"/>
</dbReference>
<feature type="domain" description="ABC3 transporter permease C-terminal" evidence="8">
    <location>
        <begin position="308"/>
        <end position="418"/>
    </location>
</feature>
<reference evidence="10 11" key="1">
    <citation type="submission" date="2016-10" db="EMBL/GenBank/DDBJ databases">
        <authorList>
            <person name="Varghese N."/>
            <person name="Submissions S."/>
        </authorList>
    </citation>
    <scope>NUCLEOTIDE SEQUENCE [LARGE SCALE GENOMIC DNA]</scope>
    <source>
        <strain evidence="10 11">DSM 9169</strain>
    </source>
</reference>
<dbReference type="InterPro" id="IPR025857">
    <property type="entry name" value="MacB_PCD"/>
</dbReference>
<keyword evidence="3 7" id="KW-0812">Transmembrane</keyword>
<evidence type="ECO:0000256" key="2">
    <source>
        <dbReference type="ARBA" id="ARBA00022475"/>
    </source>
</evidence>
<protein>
    <submittedName>
        <fullName evidence="10">ABC transport system permease protein</fullName>
    </submittedName>
</protein>
<evidence type="ECO:0000313" key="11">
    <source>
        <dbReference type="Proteomes" id="UP000198976"/>
    </source>
</evidence>
<evidence type="ECO:0000256" key="7">
    <source>
        <dbReference type="SAM" id="Phobius"/>
    </source>
</evidence>
<proteinExistence type="inferred from homology"/>
<evidence type="ECO:0000256" key="4">
    <source>
        <dbReference type="ARBA" id="ARBA00022989"/>
    </source>
</evidence>
<evidence type="ECO:0000256" key="5">
    <source>
        <dbReference type="ARBA" id="ARBA00023136"/>
    </source>
</evidence>
<dbReference type="EMBL" id="LT629792">
    <property type="protein sequence ID" value="SDT86455.1"/>
    <property type="molecule type" value="Genomic_DNA"/>
</dbReference>
<dbReference type="PANTHER" id="PTHR30572">
    <property type="entry name" value="MEMBRANE COMPONENT OF TRANSPORTER-RELATED"/>
    <property type="match status" value="1"/>
</dbReference>
<evidence type="ECO:0000256" key="3">
    <source>
        <dbReference type="ARBA" id="ARBA00022692"/>
    </source>
</evidence>
<accession>A0ABY0V5B7</accession>
<dbReference type="InterPro" id="IPR003838">
    <property type="entry name" value="ABC3_permease_C"/>
</dbReference>
<dbReference type="Pfam" id="PF12704">
    <property type="entry name" value="MacB_PCD"/>
    <property type="match status" value="1"/>
</dbReference>
<keyword evidence="4 7" id="KW-1133">Transmembrane helix</keyword>
<keyword evidence="2" id="KW-1003">Cell membrane</keyword>
<name>A0ABY0V5B7_9ACTO</name>
<feature type="domain" description="MacB-like periplasmic core" evidence="9">
    <location>
        <begin position="19"/>
        <end position="236"/>
    </location>
</feature>
<evidence type="ECO:0000256" key="1">
    <source>
        <dbReference type="ARBA" id="ARBA00004651"/>
    </source>
</evidence>
<sequence>MFLRMLKGALFRQRGRHLMIALTVALGASVATSMLSVMFDVGDKINQELKNYGANIVVRPKGAAVVQDLYQFDTPVEQEAFLQEDELGNIKTIFWTYNIVDFSPLLSVPVTTTGQSSTDDSIELTGTWFSHDLKLPTGDTVTTGLTNLRGWWTMDGAWPQDGDDNSVIVGSKLAQTQGWSVGQTIPLSARGHSQDVTISGIFTSDGDEDSQIYAPLHLAQTFLDKPGAVGSVEVSALTTPDNDLARKAAKNPASLSLTERETWYCTAYVSSIAYQIEEAMTDAVARPVRQVSESEGIIMEKTQMLMLLVTVLSLAGSALAIANLVTANVMERAPEIGLLKAVGAKDNAVVRMLLAEITIVGLVGGVAGYFAGIGFAQIIGRTVFSSSIAVAPVVAGIVAVLVTIVVLAGSIPAIRFLLGLRPAEVLHGR</sequence>
<evidence type="ECO:0000259" key="9">
    <source>
        <dbReference type="Pfam" id="PF12704"/>
    </source>
</evidence>
<comment type="subcellular location">
    <subcellularLocation>
        <location evidence="1">Cell membrane</location>
        <topology evidence="1">Multi-pass membrane protein</topology>
    </subcellularLocation>
</comment>
<evidence type="ECO:0000259" key="8">
    <source>
        <dbReference type="Pfam" id="PF02687"/>
    </source>
</evidence>
<organism evidence="10 11">
    <name type="scientific">Schaalia radingae</name>
    <dbReference type="NCBI Taxonomy" id="131110"/>
    <lineage>
        <taxon>Bacteria</taxon>
        <taxon>Bacillati</taxon>
        <taxon>Actinomycetota</taxon>
        <taxon>Actinomycetes</taxon>
        <taxon>Actinomycetales</taxon>
        <taxon>Actinomycetaceae</taxon>
        <taxon>Schaalia</taxon>
    </lineage>
</organism>
<gene>
    <name evidence="10" type="ORF">SAMN04489714_0308</name>
</gene>
<dbReference type="Proteomes" id="UP000198976">
    <property type="component" value="Chromosome I"/>
</dbReference>
<feature type="transmembrane region" description="Helical" evidence="7">
    <location>
        <begin position="388"/>
        <end position="411"/>
    </location>
</feature>
<evidence type="ECO:0000256" key="6">
    <source>
        <dbReference type="ARBA" id="ARBA00038076"/>
    </source>
</evidence>
<keyword evidence="11" id="KW-1185">Reference proteome</keyword>
<feature type="transmembrane region" description="Helical" evidence="7">
    <location>
        <begin position="304"/>
        <end position="327"/>
    </location>
</feature>
<comment type="similarity">
    <text evidence="6">Belongs to the ABC-4 integral membrane protein family.</text>
</comment>
<dbReference type="PANTHER" id="PTHR30572:SF4">
    <property type="entry name" value="ABC TRANSPORTER PERMEASE YTRF"/>
    <property type="match status" value="1"/>
</dbReference>